<comment type="caution">
    <text evidence="2">The sequence shown here is derived from an EMBL/GenBank/DDBJ whole genome shotgun (WGS) entry which is preliminary data.</text>
</comment>
<dbReference type="GO" id="GO:0071897">
    <property type="term" value="P:DNA biosynthetic process"/>
    <property type="evidence" value="ECO:0007669"/>
    <property type="project" value="UniProtKB-ARBA"/>
</dbReference>
<keyword evidence="3" id="KW-1185">Reference proteome</keyword>
<sequence length="588" mass="66363">MSSNTGEPTCICPANGTPTHIDLTLASPRLSLDISWYTYTDSLGSDHFPIIVSVGRENMSDSAFTPLCKYRTKNVDWTPYSDLATLNLDGETVDEVCENLKQSILNAADLTLPHLPPYKPRPLVPWWRPACREALRLRNRAWRKFDRSPTESNHINYKKYRALARQEIRAAKRASWDAFVSTITRDTPVSLIWDFIRRIHGKGIKRPYYLLIDNVITDDPHAIAEAIALHFESVSADSNYSEDYLFHREQTQTPLDFSSAALLPYNADFTIGELLFVLGKVRGSSAGPDGIKYEMLQNLSAVNKISLLQFFNKIWSSQQFPADWANAVTIPIIKPGKDPKLATSYRPIALTNVLCKVMERLVNRRLLRYLEEHGVLSDNQFGFRKGRSALHNLLLLEHDVQKSLASNDFTTAAFLDIEKAFDMCPRWGILKCLHDMGLKGNLPIFILNFIKIRFFVVKVGGAFSFQHCQVNGVPQGSVLSPTLLFILINSILLIPPPGIKMSLFADDLVLWIIAHTLDVCFRRLQEALDALQVWSLHWGLRFSSFQNEGDYLYETSLASAALVTLTTTRSSLFVVRLLILSGNISILA</sequence>
<dbReference type="PROSITE" id="PS50878">
    <property type="entry name" value="RT_POL"/>
    <property type="match status" value="1"/>
</dbReference>
<evidence type="ECO:0000259" key="1">
    <source>
        <dbReference type="PROSITE" id="PS50878"/>
    </source>
</evidence>
<dbReference type="PANTHER" id="PTHR19446">
    <property type="entry name" value="REVERSE TRANSCRIPTASES"/>
    <property type="match status" value="1"/>
</dbReference>
<proteinExistence type="predicted"/>
<dbReference type="InterPro" id="IPR000477">
    <property type="entry name" value="RT_dom"/>
</dbReference>
<dbReference type="Proteomes" id="UP001497623">
    <property type="component" value="Unassembled WGS sequence"/>
</dbReference>
<accession>A0AAV2SIG1</accession>
<evidence type="ECO:0000313" key="2">
    <source>
        <dbReference type="EMBL" id="CAL4196443.1"/>
    </source>
</evidence>
<reference evidence="2 3" key="1">
    <citation type="submission" date="2024-05" db="EMBL/GenBank/DDBJ databases">
        <authorList>
            <person name="Wallberg A."/>
        </authorList>
    </citation>
    <scope>NUCLEOTIDE SEQUENCE [LARGE SCALE GENOMIC DNA]</scope>
</reference>
<dbReference type="SUPFAM" id="SSF56672">
    <property type="entry name" value="DNA/RNA polymerases"/>
    <property type="match status" value="1"/>
</dbReference>
<evidence type="ECO:0000313" key="3">
    <source>
        <dbReference type="Proteomes" id="UP001497623"/>
    </source>
</evidence>
<feature type="domain" description="Reverse transcriptase" evidence="1">
    <location>
        <begin position="313"/>
        <end position="564"/>
    </location>
</feature>
<dbReference type="SUPFAM" id="SSF56219">
    <property type="entry name" value="DNase I-like"/>
    <property type="match status" value="1"/>
</dbReference>
<protein>
    <recommendedName>
        <fullName evidence="1">Reverse transcriptase domain-containing protein</fullName>
    </recommendedName>
</protein>
<dbReference type="EMBL" id="CAXKWB010072875">
    <property type="protein sequence ID" value="CAL4196443.1"/>
    <property type="molecule type" value="Genomic_DNA"/>
</dbReference>
<dbReference type="Pfam" id="PF00078">
    <property type="entry name" value="RVT_1"/>
    <property type="match status" value="1"/>
</dbReference>
<name>A0AAV2SIG1_MEGNR</name>
<dbReference type="InterPro" id="IPR043502">
    <property type="entry name" value="DNA/RNA_pol_sf"/>
</dbReference>
<dbReference type="InterPro" id="IPR036691">
    <property type="entry name" value="Endo/exonu/phosph_ase_sf"/>
</dbReference>
<gene>
    <name evidence="2" type="ORF">MNOR_LOCUS37173</name>
</gene>
<dbReference type="CDD" id="cd01650">
    <property type="entry name" value="RT_nLTR_like"/>
    <property type="match status" value="1"/>
</dbReference>
<dbReference type="AlphaFoldDB" id="A0AAV2SIG1"/>
<dbReference type="Gene3D" id="3.60.10.10">
    <property type="entry name" value="Endonuclease/exonuclease/phosphatase"/>
    <property type="match status" value="1"/>
</dbReference>
<organism evidence="2 3">
    <name type="scientific">Meganyctiphanes norvegica</name>
    <name type="common">Northern krill</name>
    <name type="synonym">Thysanopoda norvegica</name>
    <dbReference type="NCBI Taxonomy" id="48144"/>
    <lineage>
        <taxon>Eukaryota</taxon>
        <taxon>Metazoa</taxon>
        <taxon>Ecdysozoa</taxon>
        <taxon>Arthropoda</taxon>
        <taxon>Crustacea</taxon>
        <taxon>Multicrustacea</taxon>
        <taxon>Malacostraca</taxon>
        <taxon>Eumalacostraca</taxon>
        <taxon>Eucarida</taxon>
        <taxon>Euphausiacea</taxon>
        <taxon>Euphausiidae</taxon>
        <taxon>Meganyctiphanes</taxon>
    </lineage>
</organism>